<dbReference type="Proteomes" id="UP000054279">
    <property type="component" value="Unassembled WGS sequence"/>
</dbReference>
<accession>A0A0C9UHF4</accession>
<evidence type="ECO:0000313" key="1">
    <source>
        <dbReference type="EMBL" id="KIJ42468.1"/>
    </source>
</evidence>
<organism evidence="1 2">
    <name type="scientific">Sphaerobolus stellatus (strain SS14)</name>
    <dbReference type="NCBI Taxonomy" id="990650"/>
    <lineage>
        <taxon>Eukaryota</taxon>
        <taxon>Fungi</taxon>
        <taxon>Dikarya</taxon>
        <taxon>Basidiomycota</taxon>
        <taxon>Agaricomycotina</taxon>
        <taxon>Agaricomycetes</taxon>
        <taxon>Phallomycetidae</taxon>
        <taxon>Geastrales</taxon>
        <taxon>Sphaerobolaceae</taxon>
        <taxon>Sphaerobolus</taxon>
    </lineage>
</organism>
<dbReference type="EMBL" id="KN837129">
    <property type="protein sequence ID" value="KIJ42468.1"/>
    <property type="molecule type" value="Genomic_DNA"/>
</dbReference>
<sequence length="165" mass="19023">MDESGCTFGRISYGRMRRCLVPYRLTAESAGWLVETVTGAVLRRRRNGAYGYDADPYQGLQLATVSAYMSQAYLEVPPRLYLPQTCLFTFYIISNFNQTIIYSKKISNLRFLVHTNSTQLHLVSKRQQHLFVYFISEVASFLPLLDVPDPSTSLRNLRRTKQPIR</sequence>
<dbReference type="HOGENOM" id="CLU_1611854_0_0_1"/>
<gene>
    <name evidence="1" type="ORF">M422DRAFT_254248</name>
</gene>
<reference evidence="1 2" key="1">
    <citation type="submission" date="2014-06" db="EMBL/GenBank/DDBJ databases">
        <title>Evolutionary Origins and Diversification of the Mycorrhizal Mutualists.</title>
        <authorList>
            <consortium name="DOE Joint Genome Institute"/>
            <consortium name="Mycorrhizal Genomics Consortium"/>
            <person name="Kohler A."/>
            <person name="Kuo A."/>
            <person name="Nagy L.G."/>
            <person name="Floudas D."/>
            <person name="Copeland A."/>
            <person name="Barry K.W."/>
            <person name="Cichocki N."/>
            <person name="Veneault-Fourrey C."/>
            <person name="LaButti K."/>
            <person name="Lindquist E.A."/>
            <person name="Lipzen A."/>
            <person name="Lundell T."/>
            <person name="Morin E."/>
            <person name="Murat C."/>
            <person name="Riley R."/>
            <person name="Ohm R."/>
            <person name="Sun H."/>
            <person name="Tunlid A."/>
            <person name="Henrissat B."/>
            <person name="Grigoriev I.V."/>
            <person name="Hibbett D.S."/>
            <person name="Martin F."/>
        </authorList>
    </citation>
    <scope>NUCLEOTIDE SEQUENCE [LARGE SCALE GENOMIC DNA]</scope>
    <source>
        <strain evidence="1 2">SS14</strain>
    </source>
</reference>
<keyword evidence="2" id="KW-1185">Reference proteome</keyword>
<evidence type="ECO:0000313" key="2">
    <source>
        <dbReference type="Proteomes" id="UP000054279"/>
    </source>
</evidence>
<proteinExistence type="predicted"/>
<dbReference type="AlphaFoldDB" id="A0A0C9UHF4"/>
<name>A0A0C9UHF4_SPHS4</name>
<protein>
    <submittedName>
        <fullName evidence="1">Uncharacterized protein</fullName>
    </submittedName>
</protein>